<keyword evidence="1" id="KW-0812">Transmembrane</keyword>
<evidence type="ECO:0000256" key="1">
    <source>
        <dbReference type="SAM" id="Phobius"/>
    </source>
</evidence>
<organism evidence="2 3">
    <name type="scientific">Elysia marginata</name>
    <dbReference type="NCBI Taxonomy" id="1093978"/>
    <lineage>
        <taxon>Eukaryota</taxon>
        <taxon>Metazoa</taxon>
        <taxon>Spiralia</taxon>
        <taxon>Lophotrochozoa</taxon>
        <taxon>Mollusca</taxon>
        <taxon>Gastropoda</taxon>
        <taxon>Heterobranchia</taxon>
        <taxon>Euthyneura</taxon>
        <taxon>Panpulmonata</taxon>
        <taxon>Sacoglossa</taxon>
        <taxon>Placobranchoidea</taxon>
        <taxon>Plakobranchidae</taxon>
        <taxon>Elysia</taxon>
    </lineage>
</organism>
<keyword evidence="3" id="KW-1185">Reference proteome</keyword>
<dbReference type="Proteomes" id="UP000762676">
    <property type="component" value="Unassembled WGS sequence"/>
</dbReference>
<comment type="caution">
    <text evidence="2">The sequence shown here is derived from an EMBL/GenBank/DDBJ whole genome shotgun (WGS) entry which is preliminary data.</text>
</comment>
<protein>
    <submittedName>
        <fullName evidence="2">Palmitoyltransferase</fullName>
    </submittedName>
</protein>
<sequence>MEEDGDDWHDQSRTNGWNCPLHFLQVLAWVVIVYFAIIQYGAFIPALVKPAQLPLYCVSFPGCVNLLDCKSIKGEELVGLNDSLSRILNFKWPK</sequence>
<keyword evidence="1" id="KW-1133">Transmembrane helix</keyword>
<name>A0AAV4FL91_9GAST</name>
<proteinExistence type="predicted"/>
<gene>
    <name evidence="2" type="ORF">ElyMa_000424700</name>
</gene>
<keyword evidence="1" id="KW-0472">Membrane</keyword>
<reference evidence="2 3" key="1">
    <citation type="journal article" date="2021" name="Elife">
        <title>Chloroplast acquisition without the gene transfer in kleptoplastic sea slugs, Plakobranchus ocellatus.</title>
        <authorList>
            <person name="Maeda T."/>
            <person name="Takahashi S."/>
            <person name="Yoshida T."/>
            <person name="Shimamura S."/>
            <person name="Takaki Y."/>
            <person name="Nagai Y."/>
            <person name="Toyoda A."/>
            <person name="Suzuki Y."/>
            <person name="Arimoto A."/>
            <person name="Ishii H."/>
            <person name="Satoh N."/>
            <person name="Nishiyama T."/>
            <person name="Hasebe M."/>
            <person name="Maruyama T."/>
            <person name="Minagawa J."/>
            <person name="Obokata J."/>
            <person name="Shigenobu S."/>
        </authorList>
    </citation>
    <scope>NUCLEOTIDE SEQUENCE [LARGE SCALE GENOMIC DNA]</scope>
</reference>
<feature type="transmembrane region" description="Helical" evidence="1">
    <location>
        <begin position="26"/>
        <end position="48"/>
    </location>
</feature>
<evidence type="ECO:0000313" key="3">
    <source>
        <dbReference type="Proteomes" id="UP000762676"/>
    </source>
</evidence>
<dbReference type="EMBL" id="BMAT01000836">
    <property type="protein sequence ID" value="GFR74213.1"/>
    <property type="molecule type" value="Genomic_DNA"/>
</dbReference>
<accession>A0AAV4FL91</accession>
<dbReference type="AlphaFoldDB" id="A0AAV4FL91"/>
<evidence type="ECO:0000313" key="2">
    <source>
        <dbReference type="EMBL" id="GFR74213.1"/>
    </source>
</evidence>